<evidence type="ECO:0000313" key="6">
    <source>
        <dbReference type="Proteomes" id="UP000317303"/>
    </source>
</evidence>
<feature type="compositionally biased region" description="Low complexity" evidence="2">
    <location>
        <begin position="408"/>
        <end position="417"/>
    </location>
</feature>
<protein>
    <recommendedName>
        <fullName evidence="1">UPF0261 protein JD82_02226</fullName>
    </recommendedName>
</protein>
<sequence length="427" mass="44124">MGSAYVVGTFDTKGDELRYVAELIRETGVSVRTVDLSTVQQPPPAGTADVTAPEVAAWHPDGAGAVFTGDRGSAVAAMTTAFARFLPAQRDLDGVVGLGGSGGTALITPALQALPVGVPKIMVSTMAAGDVSSYVGASDIAMLHSVTDVAGLNRISRQVLGNAAHALAGACAHPIPSGDARPAAGLTMFGVTTPCVDAVCHRLADTYDCLVFHATGTGGAAMEKLADDGHLAGVLDISTTEICDLVAGGILAAGQDRLDAIARTKIPYVGSCGALDMVNFAAPDTVPERYADRLFYPHNPQITLMRTTADEVRAIGAFLARKLNACDGPVRFLLPEGGVSALDAPGQPFHDPEVDAVLFDTLEREVQQTERRRIVRSPHHINDPEFAEELVAAFTDIAHVADVTGTVTGTGSTSAAAPNDSTSTARS</sequence>
<comment type="caution">
    <text evidence="5">The sequence shown here is derived from an EMBL/GenBank/DDBJ whole genome shotgun (WGS) entry which is preliminary data.</text>
</comment>
<dbReference type="PANTHER" id="PTHR31862:SF1">
    <property type="entry name" value="UPF0261 DOMAIN PROTEIN (AFU_ORTHOLOGUE AFUA_1G10120)"/>
    <property type="match status" value="1"/>
</dbReference>
<evidence type="ECO:0000256" key="1">
    <source>
        <dbReference type="HAMAP-Rule" id="MF_00677"/>
    </source>
</evidence>
<dbReference type="InterPro" id="IPR056778">
    <property type="entry name" value="UPF0261_C"/>
</dbReference>
<dbReference type="Gene3D" id="3.40.50.12030">
    <property type="entry name" value="Uncharacterised protein family UPF0261, NC domain"/>
    <property type="match status" value="1"/>
</dbReference>
<dbReference type="HAMAP" id="MF_00677">
    <property type="entry name" value="UPF0261"/>
    <property type="match status" value="1"/>
</dbReference>
<dbReference type="InterPro" id="IPR051353">
    <property type="entry name" value="Tobamovirus_resist_UPF0261"/>
</dbReference>
<name>A0A660C9T6_9PSEU</name>
<dbReference type="InterPro" id="IPR044122">
    <property type="entry name" value="UPF0261_N"/>
</dbReference>
<proteinExistence type="inferred from homology"/>
<feature type="domain" description="UPF0261" evidence="4">
    <location>
        <begin position="181"/>
        <end position="397"/>
    </location>
</feature>
<evidence type="ECO:0000256" key="2">
    <source>
        <dbReference type="SAM" id="MobiDB-lite"/>
    </source>
</evidence>
<dbReference type="Pfam" id="PF06792">
    <property type="entry name" value="UPF0261"/>
    <property type="match status" value="1"/>
</dbReference>
<dbReference type="Pfam" id="PF23189">
    <property type="entry name" value="UPF0261_C"/>
    <property type="match status" value="1"/>
</dbReference>
<dbReference type="InterPro" id="IPR008322">
    <property type="entry name" value="UPF0261"/>
</dbReference>
<dbReference type="Proteomes" id="UP000317303">
    <property type="component" value="Unassembled WGS sequence"/>
</dbReference>
<evidence type="ECO:0000313" key="5">
    <source>
        <dbReference type="EMBL" id="TWH20380.1"/>
    </source>
</evidence>
<feature type="region of interest" description="Disordered" evidence="2">
    <location>
        <begin position="408"/>
        <end position="427"/>
    </location>
</feature>
<dbReference type="NCBIfam" id="NF002673">
    <property type="entry name" value="PRK02399.1-1"/>
    <property type="match status" value="1"/>
</dbReference>
<dbReference type="EMBL" id="VLJV01000001">
    <property type="protein sequence ID" value="TWH20380.1"/>
    <property type="molecule type" value="Genomic_DNA"/>
</dbReference>
<dbReference type="RefSeq" id="WP_084705907.1">
    <property type="nucleotide sequence ID" value="NZ_JOIJ01000011.1"/>
</dbReference>
<dbReference type="AlphaFoldDB" id="A0A660C9T6"/>
<organism evidence="5 6">
    <name type="scientific">Prauserella rugosa</name>
    <dbReference type="NCBI Taxonomy" id="43354"/>
    <lineage>
        <taxon>Bacteria</taxon>
        <taxon>Bacillati</taxon>
        <taxon>Actinomycetota</taxon>
        <taxon>Actinomycetes</taxon>
        <taxon>Pseudonocardiales</taxon>
        <taxon>Pseudonocardiaceae</taxon>
        <taxon>Prauserella</taxon>
    </lineage>
</organism>
<evidence type="ECO:0000259" key="3">
    <source>
        <dbReference type="Pfam" id="PF06792"/>
    </source>
</evidence>
<dbReference type="PANTHER" id="PTHR31862">
    <property type="entry name" value="UPF0261 DOMAIN PROTEIN (AFU_ORTHOLOGUE AFUA_1G10120)"/>
    <property type="match status" value="1"/>
</dbReference>
<dbReference type="CDD" id="cd15488">
    <property type="entry name" value="Tm-1-like"/>
    <property type="match status" value="1"/>
</dbReference>
<dbReference type="Gene3D" id="3.40.50.12020">
    <property type="entry name" value="Uncharacterised protein family UPF0261, NN domain"/>
    <property type="match status" value="1"/>
</dbReference>
<accession>A0A660C9T6</accession>
<evidence type="ECO:0000259" key="4">
    <source>
        <dbReference type="Pfam" id="PF23189"/>
    </source>
</evidence>
<dbReference type="NCBIfam" id="NF002674">
    <property type="entry name" value="PRK02399.1-2"/>
    <property type="match status" value="1"/>
</dbReference>
<feature type="domain" description="UPF0261" evidence="3">
    <location>
        <begin position="4"/>
        <end position="171"/>
    </location>
</feature>
<reference evidence="5 6" key="1">
    <citation type="submission" date="2019-07" db="EMBL/GenBank/DDBJ databases">
        <title>R&amp;d 2014.</title>
        <authorList>
            <person name="Klenk H.-P."/>
        </authorList>
    </citation>
    <scope>NUCLEOTIDE SEQUENCE [LARGE SCALE GENOMIC DNA]</scope>
    <source>
        <strain evidence="5 6">DSM 43194</strain>
    </source>
</reference>
<dbReference type="PIRSF" id="PIRSF033271">
    <property type="entry name" value="UCP033271"/>
    <property type="match status" value="1"/>
</dbReference>
<keyword evidence="6" id="KW-1185">Reference proteome</keyword>
<comment type="similarity">
    <text evidence="1">Belongs to the UPF0261 family.</text>
</comment>
<gene>
    <name evidence="5" type="ORF">JD82_02226</name>
</gene>